<reference evidence="1" key="1">
    <citation type="submission" date="2015-04" db="UniProtKB">
        <authorList>
            <consortium name="EnsemblPlants"/>
        </authorList>
    </citation>
    <scope>IDENTIFICATION</scope>
</reference>
<dbReference type="Proteomes" id="UP000026962">
    <property type="component" value="Chromosome 10"/>
</dbReference>
<evidence type="ECO:0000313" key="2">
    <source>
        <dbReference type="Proteomes" id="UP000026962"/>
    </source>
</evidence>
<sequence>MTVLPFTLVFLNGAKNLSHLYSLSHDHISSKMSKNLLDCSLRSTSVWSCSRLCGSLSLPRLLLQLTSLESMLSKISLVRRSTSKLRDTCTQILTWNCFFTRSAWNRCWVKVVLPIPPGPSTGRTVRPSRLPLKEVGDLGAQWLHLRHERLDSLGHDGSIEELRINRGAATARQGRGQRATAFTDGVAGVEDGTTDEPVDLVVVGRLMGAFDVVADAVVVDLVEDVVGVLGELAELLQELRQRRVVGDIPALRLVQQALRVE</sequence>
<proteinExistence type="predicted"/>
<accession>A0A0E0M562</accession>
<dbReference type="AlphaFoldDB" id="A0A0E0M562"/>
<reference evidence="1" key="2">
    <citation type="submission" date="2018-05" db="EMBL/GenBank/DDBJ databases">
        <title>OpunRS2 (Oryza punctata Reference Sequence Version 2).</title>
        <authorList>
            <person name="Zhang J."/>
            <person name="Kudrna D."/>
            <person name="Lee S."/>
            <person name="Talag J."/>
            <person name="Welchert J."/>
            <person name="Wing R.A."/>
        </authorList>
    </citation>
    <scope>NUCLEOTIDE SEQUENCE [LARGE SCALE GENOMIC DNA]</scope>
</reference>
<protein>
    <submittedName>
        <fullName evidence="1">Uncharacterized protein</fullName>
    </submittedName>
</protein>
<dbReference type="EnsemblPlants" id="OPUNC10G00980.1">
    <property type="protein sequence ID" value="OPUNC10G00980.1"/>
    <property type="gene ID" value="OPUNC10G00980"/>
</dbReference>
<evidence type="ECO:0000313" key="1">
    <source>
        <dbReference type="EnsemblPlants" id="OPUNC10G00980.1"/>
    </source>
</evidence>
<keyword evidence="2" id="KW-1185">Reference proteome</keyword>
<dbReference type="HOGENOM" id="CLU_1067053_0_0_1"/>
<organism evidence="1">
    <name type="scientific">Oryza punctata</name>
    <name type="common">Red rice</name>
    <dbReference type="NCBI Taxonomy" id="4537"/>
    <lineage>
        <taxon>Eukaryota</taxon>
        <taxon>Viridiplantae</taxon>
        <taxon>Streptophyta</taxon>
        <taxon>Embryophyta</taxon>
        <taxon>Tracheophyta</taxon>
        <taxon>Spermatophyta</taxon>
        <taxon>Magnoliopsida</taxon>
        <taxon>Liliopsida</taxon>
        <taxon>Poales</taxon>
        <taxon>Poaceae</taxon>
        <taxon>BOP clade</taxon>
        <taxon>Oryzoideae</taxon>
        <taxon>Oryzeae</taxon>
        <taxon>Oryzinae</taxon>
        <taxon>Oryza</taxon>
    </lineage>
</organism>
<name>A0A0E0M562_ORYPU</name>
<dbReference type="Gramene" id="OPUNC10G00980.1">
    <property type="protein sequence ID" value="OPUNC10G00980.1"/>
    <property type="gene ID" value="OPUNC10G00980"/>
</dbReference>